<accession>A0AAV4WDM5</accession>
<dbReference type="Proteomes" id="UP001054945">
    <property type="component" value="Unassembled WGS sequence"/>
</dbReference>
<name>A0AAV4WDM5_CAEEX</name>
<organism evidence="1 2">
    <name type="scientific">Caerostris extrusa</name>
    <name type="common">Bark spider</name>
    <name type="synonym">Caerostris bankana</name>
    <dbReference type="NCBI Taxonomy" id="172846"/>
    <lineage>
        <taxon>Eukaryota</taxon>
        <taxon>Metazoa</taxon>
        <taxon>Ecdysozoa</taxon>
        <taxon>Arthropoda</taxon>
        <taxon>Chelicerata</taxon>
        <taxon>Arachnida</taxon>
        <taxon>Araneae</taxon>
        <taxon>Araneomorphae</taxon>
        <taxon>Entelegynae</taxon>
        <taxon>Araneoidea</taxon>
        <taxon>Araneidae</taxon>
        <taxon>Caerostris</taxon>
    </lineage>
</organism>
<reference evidence="1 2" key="1">
    <citation type="submission" date="2021-06" db="EMBL/GenBank/DDBJ databases">
        <title>Caerostris extrusa draft genome.</title>
        <authorList>
            <person name="Kono N."/>
            <person name="Arakawa K."/>
        </authorList>
    </citation>
    <scope>NUCLEOTIDE SEQUENCE [LARGE SCALE GENOMIC DNA]</scope>
</reference>
<evidence type="ECO:0000313" key="1">
    <source>
        <dbReference type="EMBL" id="GIY79698.1"/>
    </source>
</evidence>
<dbReference type="AlphaFoldDB" id="A0AAV4WDM5"/>
<protein>
    <submittedName>
        <fullName evidence="1">Uncharacterized protein</fullName>
    </submittedName>
</protein>
<proteinExistence type="predicted"/>
<sequence length="158" mass="18085">MKIKRNDQQHFSSATISNEDFIARARAYRQSNCKTSPVSICNQSRNDYDKSCTSRIPRKDSPRNLIKGCLKTDHSYQKTEKGQMISSIHHEHTPKNDHTNAFANFSPRESNLLKGKRPTGNETPIVTKAITKSTIKSKEKSPMSKMFPTKHHWLLQSL</sequence>
<keyword evidence="2" id="KW-1185">Reference proteome</keyword>
<comment type="caution">
    <text evidence="1">The sequence shown here is derived from an EMBL/GenBank/DDBJ whole genome shotgun (WGS) entry which is preliminary data.</text>
</comment>
<gene>
    <name evidence="1" type="ORF">CEXT_705311</name>
</gene>
<dbReference type="EMBL" id="BPLR01015922">
    <property type="protein sequence ID" value="GIY79698.1"/>
    <property type="molecule type" value="Genomic_DNA"/>
</dbReference>
<evidence type="ECO:0000313" key="2">
    <source>
        <dbReference type="Proteomes" id="UP001054945"/>
    </source>
</evidence>